<dbReference type="AlphaFoldDB" id="A0A914NH41"/>
<keyword evidence="1" id="KW-1185">Reference proteome</keyword>
<reference evidence="2" key="1">
    <citation type="submission" date="2022-11" db="UniProtKB">
        <authorList>
            <consortium name="WormBaseParasite"/>
        </authorList>
    </citation>
    <scope>IDENTIFICATION</scope>
</reference>
<dbReference type="WBParaSite" id="Minc3s05097g37586">
    <property type="protein sequence ID" value="Minc3s05097g37586"/>
    <property type="gene ID" value="Minc3s05097g37586"/>
</dbReference>
<sequence>MNSILFCHVPSNSQLFFHWASSHNHLETFGASMPDTAINFYTIIFLQNPSIKLVFSNSLLTTVRVDILDGHTIFFRVPFEKSEGEKALISINFVIAAFGYKCQMLFFEMICSKMTHAGRSDGH</sequence>
<protein>
    <submittedName>
        <fullName evidence="2">Uncharacterized protein</fullName>
    </submittedName>
</protein>
<accession>A0A914NH41</accession>
<name>A0A914NH41_MELIC</name>
<evidence type="ECO:0000313" key="1">
    <source>
        <dbReference type="Proteomes" id="UP000887563"/>
    </source>
</evidence>
<organism evidence="1 2">
    <name type="scientific">Meloidogyne incognita</name>
    <name type="common">Southern root-knot nematode worm</name>
    <name type="synonym">Oxyuris incognita</name>
    <dbReference type="NCBI Taxonomy" id="6306"/>
    <lineage>
        <taxon>Eukaryota</taxon>
        <taxon>Metazoa</taxon>
        <taxon>Ecdysozoa</taxon>
        <taxon>Nematoda</taxon>
        <taxon>Chromadorea</taxon>
        <taxon>Rhabditida</taxon>
        <taxon>Tylenchina</taxon>
        <taxon>Tylenchomorpha</taxon>
        <taxon>Tylenchoidea</taxon>
        <taxon>Meloidogynidae</taxon>
        <taxon>Meloidogyninae</taxon>
        <taxon>Meloidogyne</taxon>
        <taxon>Meloidogyne incognita group</taxon>
    </lineage>
</organism>
<dbReference type="Proteomes" id="UP000887563">
    <property type="component" value="Unplaced"/>
</dbReference>
<evidence type="ECO:0000313" key="2">
    <source>
        <dbReference type="WBParaSite" id="Minc3s05097g37586"/>
    </source>
</evidence>
<proteinExistence type="predicted"/>